<keyword evidence="2" id="KW-0378">Hydrolase</keyword>
<evidence type="ECO:0000313" key="3">
    <source>
        <dbReference type="Proteomes" id="UP000216246"/>
    </source>
</evidence>
<proteinExistence type="predicted"/>
<dbReference type="InterPro" id="IPR046816">
    <property type="entry name" value="MmeI_Mtase"/>
</dbReference>
<dbReference type="REBASE" id="216650">
    <property type="entry name" value="M1.Mma26ORF9450P"/>
</dbReference>
<dbReference type="AlphaFoldDB" id="A0AAC9YP47"/>
<dbReference type="PRINTS" id="PR00507">
    <property type="entry name" value="N12N6MTFRASE"/>
</dbReference>
<keyword evidence="2" id="KW-0540">Nuclease</keyword>
<evidence type="ECO:0000259" key="1">
    <source>
        <dbReference type="Pfam" id="PF20473"/>
    </source>
</evidence>
<name>A0AAC9YP47_9MYCO</name>
<dbReference type="GO" id="GO:0004519">
    <property type="term" value="F:endonuclease activity"/>
    <property type="evidence" value="ECO:0007669"/>
    <property type="project" value="UniProtKB-KW"/>
</dbReference>
<feature type="domain" description="MmeI-like DNA-methyltransferase" evidence="1">
    <location>
        <begin position="38"/>
        <end position="139"/>
    </location>
</feature>
<gene>
    <name evidence="2" type="ORF">CKJ54_09450</name>
</gene>
<dbReference type="Proteomes" id="UP000216246">
    <property type="component" value="Chromosome"/>
</dbReference>
<dbReference type="InterPro" id="IPR029063">
    <property type="entry name" value="SAM-dependent_MTases_sf"/>
</dbReference>
<reference evidence="2 3" key="1">
    <citation type="submission" date="2017-08" db="EMBL/GenBank/DDBJ databases">
        <title>Phylogentic analysis of Mycobacterium avium complex whole genomes.</title>
        <authorList>
            <person name="Caverly L.J."/>
            <person name="Spilker T."/>
            <person name="LiPuma J."/>
        </authorList>
    </citation>
    <scope>NUCLEOTIDE SEQUENCE [LARGE SCALE GENOMIC DNA]</scope>
    <source>
        <strain evidence="2 3">FLAC0026</strain>
    </source>
</reference>
<sequence>MGLVKSKLRVADHGEVFTPAGMVEAMLDLVKDESERIDARFLEPACGSGNFLVPVLTRKLATVHIRYGKSDFERRHKALLGLMSIYGIELLDDNVAECRQKLLEVVADYLAVKPGEQWYEAAANVLAVNIVHGDALSMTTRAVDPQPITFPEWSYVGKGVYHRRDFRLDILTKMSSFGAEETLFAELGKHEIFTPTRDHGVLSVEDIAADRGSP</sequence>
<dbReference type="KEGG" id="mmal:CKJ54_09450"/>
<dbReference type="EMBL" id="CP023147">
    <property type="protein sequence ID" value="ASW92934.1"/>
    <property type="molecule type" value="Genomic_DNA"/>
</dbReference>
<organism evidence="2 3">
    <name type="scientific">Mycobacterium marseillense</name>
    <dbReference type="NCBI Taxonomy" id="701042"/>
    <lineage>
        <taxon>Bacteria</taxon>
        <taxon>Bacillati</taxon>
        <taxon>Actinomycetota</taxon>
        <taxon>Actinomycetes</taxon>
        <taxon>Mycobacteriales</taxon>
        <taxon>Mycobacteriaceae</taxon>
        <taxon>Mycobacterium</taxon>
        <taxon>Mycobacterium avium complex (MAC)</taxon>
    </lineage>
</organism>
<keyword evidence="2" id="KW-0255">Endonuclease</keyword>
<dbReference type="Pfam" id="PF20473">
    <property type="entry name" value="MmeI_Mtase"/>
    <property type="match status" value="1"/>
</dbReference>
<dbReference type="SUPFAM" id="SSF53335">
    <property type="entry name" value="S-adenosyl-L-methionine-dependent methyltransferases"/>
    <property type="match status" value="1"/>
</dbReference>
<accession>A0AAC9YP47</accession>
<dbReference type="Gene3D" id="3.40.50.150">
    <property type="entry name" value="Vaccinia Virus protein VP39"/>
    <property type="match status" value="1"/>
</dbReference>
<evidence type="ECO:0000313" key="2">
    <source>
        <dbReference type="EMBL" id="ASW92934.1"/>
    </source>
</evidence>
<protein>
    <submittedName>
        <fullName evidence="2">Restriction endonuclease subunit M</fullName>
    </submittedName>
</protein>